<reference evidence="1 2" key="1">
    <citation type="submission" date="2018-07" db="EMBL/GenBank/DDBJ databases">
        <title>Genome analysis of Larkinella rosea.</title>
        <authorList>
            <person name="Zhou Z."/>
            <person name="Wang G."/>
        </authorList>
    </citation>
    <scope>NUCLEOTIDE SEQUENCE [LARGE SCALE GENOMIC DNA]</scope>
    <source>
        <strain evidence="2">zzj9</strain>
    </source>
</reference>
<keyword evidence="2" id="KW-1185">Reference proteome</keyword>
<proteinExistence type="predicted"/>
<protein>
    <submittedName>
        <fullName evidence="1">DUF4249 domain-containing protein</fullName>
    </submittedName>
</protein>
<dbReference type="RefSeq" id="WP_114404795.1">
    <property type="nucleotide sequence ID" value="NZ_QOWE01000003.1"/>
</dbReference>
<dbReference type="Proteomes" id="UP000253383">
    <property type="component" value="Unassembled WGS sequence"/>
</dbReference>
<dbReference type="PROSITE" id="PS51257">
    <property type="entry name" value="PROKAR_LIPOPROTEIN"/>
    <property type="match status" value="1"/>
</dbReference>
<dbReference type="InterPro" id="IPR025345">
    <property type="entry name" value="DUF4249"/>
</dbReference>
<evidence type="ECO:0000313" key="1">
    <source>
        <dbReference type="EMBL" id="RCR70879.1"/>
    </source>
</evidence>
<dbReference type="OrthoDB" id="953225at2"/>
<dbReference type="Pfam" id="PF14054">
    <property type="entry name" value="DUF4249"/>
    <property type="match status" value="1"/>
</dbReference>
<sequence>MRPLLALFLIVLTGSCIRSVDELSVDALPIDRVTKPNVICFISPQDTVLAAKIAMSEPQIVSSFAPSLVVKDAVVFLSDSTRTIQLIYDDKLNYYRALPQGRFSIRAGVTYRLTVSMTGNRRVTAEATVPHAVPVSRIALDSVVTRNSANAALTNYTTTIFWNSPDKKTVENQTNYYRGWAEIDQEIREEGTGRVLENRLGRPTFFVDRETGRAGVERLMTGSHSLLTAPNTITRTNRIRVGLLTTDENYYRYHTTLREQFTNQGQYFVEPTVLFSNIAGGYGVFAAYNGAYVTLNDPASIIN</sequence>
<gene>
    <name evidence="1" type="ORF">DUE52_04635</name>
</gene>
<dbReference type="AlphaFoldDB" id="A0A368JT78"/>
<organism evidence="1 2">
    <name type="scientific">Larkinella punicea</name>
    <dbReference type="NCBI Taxonomy" id="2315727"/>
    <lineage>
        <taxon>Bacteria</taxon>
        <taxon>Pseudomonadati</taxon>
        <taxon>Bacteroidota</taxon>
        <taxon>Cytophagia</taxon>
        <taxon>Cytophagales</taxon>
        <taxon>Spirosomataceae</taxon>
        <taxon>Larkinella</taxon>
    </lineage>
</organism>
<comment type="caution">
    <text evidence="1">The sequence shown here is derived from an EMBL/GenBank/DDBJ whole genome shotgun (WGS) entry which is preliminary data.</text>
</comment>
<dbReference type="EMBL" id="QOWE01000003">
    <property type="protein sequence ID" value="RCR70879.1"/>
    <property type="molecule type" value="Genomic_DNA"/>
</dbReference>
<evidence type="ECO:0000313" key="2">
    <source>
        <dbReference type="Proteomes" id="UP000253383"/>
    </source>
</evidence>
<name>A0A368JT78_9BACT</name>
<accession>A0A368JT78</accession>